<proteinExistence type="predicted"/>
<evidence type="ECO:0000313" key="3">
    <source>
        <dbReference type="Proteomes" id="UP001344447"/>
    </source>
</evidence>
<dbReference type="CDD" id="cd04301">
    <property type="entry name" value="NAT_SF"/>
    <property type="match status" value="1"/>
</dbReference>
<dbReference type="Gene3D" id="3.40.630.30">
    <property type="match status" value="1"/>
</dbReference>
<dbReference type="PANTHER" id="PTHR43305:SF1">
    <property type="entry name" value="FAMILY N-ACETYLTRANSFERASE, PUTATIVE (AFU_ORTHOLOGUE AFUA_2G01380)-RELATED"/>
    <property type="match status" value="1"/>
</dbReference>
<evidence type="ECO:0000259" key="1">
    <source>
        <dbReference type="PROSITE" id="PS51186"/>
    </source>
</evidence>
<organism evidence="2 3">
    <name type="scientific">Dictyostelium firmibasis</name>
    <dbReference type="NCBI Taxonomy" id="79012"/>
    <lineage>
        <taxon>Eukaryota</taxon>
        <taxon>Amoebozoa</taxon>
        <taxon>Evosea</taxon>
        <taxon>Eumycetozoa</taxon>
        <taxon>Dictyostelia</taxon>
        <taxon>Dictyosteliales</taxon>
        <taxon>Dictyosteliaceae</taxon>
        <taxon>Dictyostelium</taxon>
    </lineage>
</organism>
<dbReference type="InterPro" id="IPR016181">
    <property type="entry name" value="Acyl_CoA_acyltransferase"/>
</dbReference>
<dbReference type="EMBL" id="JAVFKY010000003">
    <property type="protein sequence ID" value="KAK5579550.1"/>
    <property type="molecule type" value="Genomic_DNA"/>
</dbReference>
<gene>
    <name evidence="2" type="ORF">RB653_009234</name>
</gene>
<keyword evidence="3" id="KW-1185">Reference proteome</keyword>
<dbReference type="AlphaFoldDB" id="A0AAN7U1L1"/>
<dbReference type="InterPro" id="IPR000182">
    <property type="entry name" value="GNAT_dom"/>
</dbReference>
<reference evidence="2 3" key="1">
    <citation type="submission" date="2023-11" db="EMBL/GenBank/DDBJ databases">
        <title>Dfirmibasis_genome.</title>
        <authorList>
            <person name="Edelbroek B."/>
            <person name="Kjellin J."/>
            <person name="Jerlstrom-Hultqvist J."/>
            <person name="Soderbom F."/>
        </authorList>
    </citation>
    <scope>NUCLEOTIDE SEQUENCE [LARGE SCALE GENOMIC DNA]</scope>
    <source>
        <strain evidence="2 3">TNS-C-14</strain>
    </source>
</reference>
<accession>A0AAN7U1L1</accession>
<dbReference type="SUPFAM" id="SSF55729">
    <property type="entry name" value="Acyl-CoA N-acyltransferases (Nat)"/>
    <property type="match status" value="1"/>
</dbReference>
<dbReference type="GO" id="GO:0016747">
    <property type="term" value="F:acyltransferase activity, transferring groups other than amino-acyl groups"/>
    <property type="evidence" value="ECO:0007669"/>
    <property type="project" value="InterPro"/>
</dbReference>
<dbReference type="InterPro" id="IPR052777">
    <property type="entry name" value="Acetyltransferase_Enz"/>
</dbReference>
<sequence>MVVRIVEGYEKVEEVKILFKEYVEWLNIDLSFQNFSEEFDSLPGKYSLEKDGRLYLAYSDDSLAGCVGLRKIDIKIKEKGEEKEITVDESVSTINNEQKICEIKRLYVKSEFRGLKIGKLLVERLINDAKEQNYDYMVLDTLKTLTTAISIYKSYGFIEFDPYYFNPNADDVTFLKLKLK</sequence>
<evidence type="ECO:0000313" key="2">
    <source>
        <dbReference type="EMBL" id="KAK5579550.1"/>
    </source>
</evidence>
<dbReference type="PROSITE" id="PS51186">
    <property type="entry name" value="GNAT"/>
    <property type="match status" value="1"/>
</dbReference>
<feature type="domain" description="N-acetyltransferase" evidence="1">
    <location>
        <begin position="1"/>
        <end position="180"/>
    </location>
</feature>
<name>A0AAN7U1L1_9MYCE</name>
<protein>
    <recommendedName>
        <fullName evidence="1">N-acetyltransferase domain-containing protein</fullName>
    </recommendedName>
</protein>
<dbReference type="Pfam" id="PF00583">
    <property type="entry name" value="Acetyltransf_1"/>
    <property type="match status" value="1"/>
</dbReference>
<dbReference type="PANTHER" id="PTHR43305">
    <property type="entry name" value="FAMILY N-ACETYLTRANSFERASE, PUTATIVE (AFU_ORTHOLOGUE AFUA_2G01380)-RELATED"/>
    <property type="match status" value="1"/>
</dbReference>
<comment type="caution">
    <text evidence="2">The sequence shown here is derived from an EMBL/GenBank/DDBJ whole genome shotgun (WGS) entry which is preliminary data.</text>
</comment>
<dbReference type="Proteomes" id="UP001344447">
    <property type="component" value="Unassembled WGS sequence"/>
</dbReference>